<dbReference type="AlphaFoldDB" id="A0A645DK47"/>
<accession>A0A645DK47</accession>
<dbReference type="EMBL" id="VSSQ01036672">
    <property type="protein sequence ID" value="MPM89203.1"/>
    <property type="molecule type" value="Genomic_DNA"/>
</dbReference>
<comment type="caution">
    <text evidence="1">The sequence shown here is derived from an EMBL/GenBank/DDBJ whole genome shotgun (WGS) entry which is preliminary data.</text>
</comment>
<evidence type="ECO:0000313" key="1">
    <source>
        <dbReference type="EMBL" id="MPM89203.1"/>
    </source>
</evidence>
<name>A0A645DK47_9ZZZZ</name>
<sequence>MNPGASAAADTKVTNGCSCVMVFITASYASMRPLRSLALTVICEELPMVVSNKLACNPDISEPINTCTDTPMAMPSAMSTVCPLLDVRNRHAILNASFISIPPERRDVLKGV</sequence>
<proteinExistence type="predicted"/>
<protein>
    <submittedName>
        <fullName evidence="1">Uncharacterized protein</fullName>
    </submittedName>
</protein>
<gene>
    <name evidence="1" type="ORF">SDC9_136311</name>
</gene>
<reference evidence="1" key="1">
    <citation type="submission" date="2019-08" db="EMBL/GenBank/DDBJ databases">
        <authorList>
            <person name="Kucharzyk K."/>
            <person name="Murdoch R.W."/>
            <person name="Higgins S."/>
            <person name="Loffler F."/>
        </authorList>
    </citation>
    <scope>NUCLEOTIDE SEQUENCE</scope>
</reference>
<organism evidence="1">
    <name type="scientific">bioreactor metagenome</name>
    <dbReference type="NCBI Taxonomy" id="1076179"/>
    <lineage>
        <taxon>unclassified sequences</taxon>
        <taxon>metagenomes</taxon>
        <taxon>ecological metagenomes</taxon>
    </lineage>
</organism>